<dbReference type="CDD" id="cd07389">
    <property type="entry name" value="MPP_PhoD"/>
    <property type="match status" value="1"/>
</dbReference>
<dbReference type="InterPro" id="IPR038607">
    <property type="entry name" value="PhoD-like_sf"/>
</dbReference>
<accession>A0AAE8MTJ9</accession>
<dbReference type="EMBL" id="ONZQ02000002">
    <property type="protein sequence ID" value="SPN98880.1"/>
    <property type="molecule type" value="Genomic_DNA"/>
</dbReference>
<feature type="region of interest" description="Disordered" evidence="1">
    <location>
        <begin position="64"/>
        <end position="98"/>
    </location>
</feature>
<sequence>MESQEIVARVSSVAIRALGYVFLRWFPALGGVVLAAICTLFAIYVTSFASTYLSQLKDDYDDDEVDVDAKNTPSNADSSKDEGNDEASAEPTNQKTDVRGKVALKKRETRLFSTLLLGSPSPSSMFLSMTTFLINLGVVLMSADFLLSAQLHFPCEDLSFVRLGYVSPSEANFLVREPDQAKMPVSIEIRIKDPQAPFDNPRWQVGGEVGMTSESTDYTVPITVSLSHSDQRAYEWRASNNHSGEFLAAPKPGVVSNYHGGNFTFLATSCILPRFPYNPSRHQLAIPGLNYLAEVLPSLGAQFMLFMGDFIYVDVPRRFGTTKADYLQKYRQVYASPDWPAVSQNLSWIHVLDDHEIANDWSANSTGVYEAAIEPWHIYNNAVNPPRAQKAGSNLAREGATWFEFTQGPATFFMLDTRSYRSSNDDPDDTPEKSMLGKDQLHDFLYWLSRPEPEGVRWKVVASSVPFTKNWPVNKKDTWGGFLHERKLVLEAMWEAGSRGMGVVILSGDRHEFAATKFPPPADSKWTEEVTPYEFSASPLNQFASPIPSYKQTDDEDVMIRYVSVTYGECGSLLHAHY</sequence>
<evidence type="ECO:0000256" key="1">
    <source>
        <dbReference type="SAM" id="MobiDB-lite"/>
    </source>
</evidence>
<dbReference type="InterPro" id="IPR029052">
    <property type="entry name" value="Metallo-depent_PP-like"/>
</dbReference>
<dbReference type="Pfam" id="PF09423">
    <property type="entry name" value="PhoD"/>
    <property type="match status" value="1"/>
</dbReference>
<dbReference type="InterPro" id="IPR052900">
    <property type="entry name" value="Phospholipid_Metab_Enz"/>
</dbReference>
<keyword evidence="2" id="KW-1133">Transmembrane helix</keyword>
<feature type="domain" description="PhoD-like phosphatase metallophosphatase" evidence="3">
    <location>
        <begin position="301"/>
        <end position="550"/>
    </location>
</feature>
<organism evidence="4 5">
    <name type="scientific">Cephalotrichum gorgonifer</name>
    <dbReference type="NCBI Taxonomy" id="2041049"/>
    <lineage>
        <taxon>Eukaryota</taxon>
        <taxon>Fungi</taxon>
        <taxon>Dikarya</taxon>
        <taxon>Ascomycota</taxon>
        <taxon>Pezizomycotina</taxon>
        <taxon>Sordariomycetes</taxon>
        <taxon>Hypocreomycetidae</taxon>
        <taxon>Microascales</taxon>
        <taxon>Microascaceae</taxon>
        <taxon>Cephalotrichum</taxon>
    </lineage>
</organism>
<dbReference type="SUPFAM" id="SSF56300">
    <property type="entry name" value="Metallo-dependent phosphatases"/>
    <property type="match status" value="1"/>
</dbReference>
<dbReference type="InterPro" id="IPR018946">
    <property type="entry name" value="PhoD-like_MPP"/>
</dbReference>
<protein>
    <submittedName>
        <fullName evidence="4">Related to alkaline phosphatase family protein</fullName>
    </submittedName>
</protein>
<dbReference type="Gene3D" id="3.60.21.70">
    <property type="entry name" value="PhoD-like phosphatase"/>
    <property type="match status" value="1"/>
</dbReference>
<dbReference type="Proteomes" id="UP001187682">
    <property type="component" value="Unassembled WGS sequence"/>
</dbReference>
<dbReference type="AlphaFoldDB" id="A0AAE8MTJ9"/>
<dbReference type="PANTHER" id="PTHR43606:SF2">
    <property type="entry name" value="ALKALINE PHOSPHATASE FAMILY PROTEIN (AFU_ORTHOLOGUE AFUA_5G03860)"/>
    <property type="match status" value="1"/>
</dbReference>
<keyword evidence="5" id="KW-1185">Reference proteome</keyword>
<keyword evidence="2" id="KW-0812">Transmembrane</keyword>
<dbReference type="PANTHER" id="PTHR43606">
    <property type="entry name" value="PHOSPHATASE, PUTATIVE (AFU_ORTHOLOGUE AFUA_6G08710)-RELATED"/>
    <property type="match status" value="1"/>
</dbReference>
<evidence type="ECO:0000256" key="2">
    <source>
        <dbReference type="SAM" id="Phobius"/>
    </source>
</evidence>
<comment type="caution">
    <text evidence="4">The sequence shown here is derived from an EMBL/GenBank/DDBJ whole genome shotgun (WGS) entry which is preliminary data.</text>
</comment>
<proteinExistence type="predicted"/>
<evidence type="ECO:0000313" key="5">
    <source>
        <dbReference type="Proteomes" id="UP001187682"/>
    </source>
</evidence>
<evidence type="ECO:0000313" key="4">
    <source>
        <dbReference type="EMBL" id="SPN98880.1"/>
    </source>
</evidence>
<feature type="transmembrane region" description="Helical" evidence="2">
    <location>
        <begin position="21"/>
        <end position="45"/>
    </location>
</feature>
<reference evidence="4" key="1">
    <citation type="submission" date="2018-03" db="EMBL/GenBank/DDBJ databases">
        <authorList>
            <person name="Guldener U."/>
        </authorList>
    </citation>
    <scope>NUCLEOTIDE SEQUENCE</scope>
</reference>
<keyword evidence="2" id="KW-0472">Membrane</keyword>
<gene>
    <name evidence="4" type="ORF">DNG_01920</name>
</gene>
<name>A0AAE8MTJ9_9PEZI</name>
<evidence type="ECO:0000259" key="3">
    <source>
        <dbReference type="Pfam" id="PF09423"/>
    </source>
</evidence>